<dbReference type="Pfam" id="PF10543">
    <property type="entry name" value="ORF6N"/>
    <property type="match status" value="1"/>
</dbReference>
<dbReference type="RefSeq" id="WP_228600142.1">
    <property type="nucleotide sequence ID" value="NZ_HG992337.1"/>
</dbReference>
<accession>A0AAU9I6V5</accession>
<evidence type="ECO:0000313" key="2">
    <source>
        <dbReference type="EMBL" id="CAE6837781.1"/>
    </source>
</evidence>
<dbReference type="EMBL" id="HG992337">
    <property type="protein sequence ID" value="CAE6837781.1"/>
    <property type="molecule type" value="Genomic_DNA"/>
</dbReference>
<protein>
    <recommendedName>
        <fullName evidence="1">KilA-N DNA-binding domain-containing protein</fullName>
    </recommendedName>
</protein>
<dbReference type="Proteomes" id="UP000835242">
    <property type="component" value="Chromosome"/>
</dbReference>
<reference evidence="2 3" key="1">
    <citation type="submission" date="2021-02" db="EMBL/GenBank/DDBJ databases">
        <authorList>
            <person name="Pothier F. J."/>
        </authorList>
    </citation>
    <scope>NUCLEOTIDE SEQUENCE [LARGE SCALE GENOMIC DNA]</scope>
    <source>
        <strain evidence="2 3">1314c</strain>
    </source>
</reference>
<feature type="domain" description="KilA-N DNA-binding" evidence="1">
    <location>
        <begin position="14"/>
        <end position="93"/>
    </location>
</feature>
<sequence>MTDLITVNNVDLAVLQYCGHRVITFAQVDAAHGRPPGTAKRNFSEHRARFVESTDYLRVGANEFRTHLDPTHSKFASEDVILFTETGYTMLVKPFTDDLAWDVQRQIVSGYFAAARLLAGQHVQPQLAGYVGDGCTIIESISRTLNLAPSSTLGMYQKLGEKVGHTDLLPVYAIDGRGEGSSEPTAALQTLLKQHDAPIGVVPAYAFLEAQGIVERRSRPSTRGDTKQFWTITAVGAQYGKNITSPANPRETQPHFYTSEFPRLLQMMAGKIAA</sequence>
<organism evidence="2 3">
    <name type="scientific">Xanthomonas arboricola</name>
    <dbReference type="NCBI Taxonomy" id="56448"/>
    <lineage>
        <taxon>Bacteria</taxon>
        <taxon>Pseudomonadati</taxon>
        <taxon>Pseudomonadota</taxon>
        <taxon>Gammaproteobacteria</taxon>
        <taxon>Lysobacterales</taxon>
        <taxon>Lysobacteraceae</taxon>
        <taxon>Xanthomonas</taxon>
    </lineage>
</organism>
<dbReference type="AlphaFoldDB" id="A0AAU9I6V5"/>
<evidence type="ECO:0000313" key="3">
    <source>
        <dbReference type="Proteomes" id="UP000835242"/>
    </source>
</evidence>
<evidence type="ECO:0000259" key="1">
    <source>
        <dbReference type="Pfam" id="PF10543"/>
    </source>
</evidence>
<proteinExistence type="predicted"/>
<dbReference type="InterPro" id="IPR018873">
    <property type="entry name" value="KilA-N_DNA-bd_domain"/>
</dbReference>
<gene>
    <name evidence="2" type="ORF">XA1314C_37450</name>
</gene>
<dbReference type="EMBL" id="HG992337">
    <property type="protein sequence ID" value="CAE6837810.1"/>
    <property type="molecule type" value="Genomic_DNA"/>
</dbReference>
<name>A0AAU9I6V5_9XANT</name>